<feature type="binding site" evidence="11">
    <location>
        <position position="396"/>
    </location>
    <ligand>
        <name>substrate</name>
    </ligand>
</feature>
<proteinExistence type="inferred from homology"/>
<dbReference type="AlphaFoldDB" id="A0A179EZU2"/>
<evidence type="ECO:0000313" key="16">
    <source>
        <dbReference type="Proteomes" id="UP000078397"/>
    </source>
</evidence>
<dbReference type="SUPFAM" id="SSF51604">
    <property type="entry name" value="Enolase C-terminal domain-like"/>
    <property type="match status" value="1"/>
</dbReference>
<dbReference type="STRING" id="1380566.A0A179EZU2"/>
<keyword evidence="16" id="KW-1185">Reference proteome</keyword>
<dbReference type="GO" id="GO:0006096">
    <property type="term" value="P:glycolytic process"/>
    <property type="evidence" value="ECO:0007669"/>
    <property type="project" value="UniProtKB-UniPathway"/>
</dbReference>
<evidence type="ECO:0000256" key="4">
    <source>
        <dbReference type="ARBA" id="ARBA00017068"/>
    </source>
</evidence>
<dbReference type="GO" id="GO:0004634">
    <property type="term" value="F:phosphopyruvate hydratase activity"/>
    <property type="evidence" value="ECO:0007669"/>
    <property type="project" value="UniProtKB-EC"/>
</dbReference>
<dbReference type="InterPro" id="IPR036849">
    <property type="entry name" value="Enolase-like_C_sf"/>
</dbReference>
<feature type="binding site" evidence="12">
    <location>
        <position position="246"/>
    </location>
    <ligand>
        <name>Mg(2+)</name>
        <dbReference type="ChEBI" id="CHEBI:18420"/>
    </ligand>
</feature>
<feature type="binding site" evidence="11">
    <location>
        <position position="295"/>
    </location>
    <ligand>
        <name>substrate</name>
    </ligand>
</feature>
<comment type="similarity">
    <text evidence="2">Belongs to the enolase family.</text>
</comment>
<dbReference type="GeneID" id="28856661"/>
<dbReference type="EMBL" id="LSBJ02000017">
    <property type="protein sequence ID" value="OAQ58530.1"/>
    <property type="molecule type" value="Genomic_DNA"/>
</dbReference>
<comment type="catalytic activity">
    <reaction evidence="9">
        <text>(2R)-2-phosphoglycerate = phosphoenolpyruvate + H2O</text>
        <dbReference type="Rhea" id="RHEA:10164"/>
        <dbReference type="ChEBI" id="CHEBI:15377"/>
        <dbReference type="ChEBI" id="CHEBI:58289"/>
        <dbReference type="ChEBI" id="CHEBI:58702"/>
        <dbReference type="EC" id="4.2.1.11"/>
    </reaction>
</comment>
<evidence type="ECO:0000256" key="1">
    <source>
        <dbReference type="ARBA" id="ARBA00005031"/>
    </source>
</evidence>
<evidence type="ECO:0000256" key="12">
    <source>
        <dbReference type="PIRSR" id="PIRSR001400-3"/>
    </source>
</evidence>
<dbReference type="CDD" id="cd03313">
    <property type="entry name" value="enolase"/>
    <property type="match status" value="1"/>
</dbReference>
<dbReference type="SFLD" id="SFLDG00178">
    <property type="entry name" value="enolase"/>
    <property type="match status" value="1"/>
</dbReference>
<dbReference type="OrthoDB" id="1739814at2759"/>
<dbReference type="SUPFAM" id="SSF54826">
    <property type="entry name" value="Enolase N-terminal domain-like"/>
    <property type="match status" value="1"/>
</dbReference>
<comment type="caution">
    <text evidence="15">The sequence shown here is derived from an EMBL/GenBank/DDBJ whole genome shotgun (WGS) entry which is preliminary data.</text>
</comment>
<evidence type="ECO:0000256" key="5">
    <source>
        <dbReference type="ARBA" id="ARBA00022842"/>
    </source>
</evidence>
<evidence type="ECO:0000259" key="13">
    <source>
        <dbReference type="SMART" id="SM01192"/>
    </source>
</evidence>
<feature type="domain" description="Enolase N-terminal" evidence="14">
    <location>
        <begin position="2"/>
        <end position="134"/>
    </location>
</feature>
<keyword evidence="12" id="KW-0479">Metal-binding</keyword>
<sequence>MIESITAAERLDSRGRPTVQVAVTTSHGIFRALVPSGASTGKHEALELRDGDTSRYGGMGTTRAVANVEKVIGPALLESGLDPKTQLKDIDKFMTRLDGTADKSRFGANAILGISMACARAGAAAKNVPLYEFLRQEARIEGPYILPVPFLNVLNGGVHSGNTMAFQELMIAPTAASSFREGLRLAAEVYHALKAIIAERFGALATGLGDEGGFAPPITSLEHGLDLLTAAVEKSGHTGRIKFACDPASSEFHDKNSGMYDLSFKDDSINDVRTSKEMQQLYKDIIGKYPLVLLEDPFAEDDWPSWTEFNHECKIELVGDDLLCTNVERIKVAAEERACNAVLLKLNQIGTVSEAIAAANCAFKLGWGVFVSHRSGETTDDFIADLVVGLGTGHIKSGAPARGERVSKYNRLLDIEADLEMGGERVIYAGPNFSKGPQIRIM</sequence>
<evidence type="ECO:0000256" key="3">
    <source>
        <dbReference type="ARBA" id="ARBA00012058"/>
    </source>
</evidence>
<evidence type="ECO:0000256" key="6">
    <source>
        <dbReference type="ARBA" id="ARBA00023152"/>
    </source>
</evidence>
<feature type="active site" description="Proton acceptor" evidence="10">
    <location>
        <position position="345"/>
    </location>
</feature>
<dbReference type="PIRSF" id="PIRSF001400">
    <property type="entry name" value="Enolase"/>
    <property type="match status" value="1"/>
</dbReference>
<dbReference type="KEGG" id="pchm:VFPPC_14899"/>
<dbReference type="SFLD" id="SFLDS00001">
    <property type="entry name" value="Enolase"/>
    <property type="match status" value="1"/>
</dbReference>
<feature type="binding site" evidence="12">
    <location>
        <position position="320"/>
    </location>
    <ligand>
        <name>Mg(2+)</name>
        <dbReference type="ChEBI" id="CHEBI:18420"/>
    </ligand>
</feature>
<dbReference type="PROSITE" id="PS00164">
    <property type="entry name" value="ENOLASE"/>
    <property type="match status" value="1"/>
</dbReference>
<comment type="pathway">
    <text evidence="1">Carbohydrate degradation; glycolysis; pyruvate from D-glyceraldehyde 3-phosphate: step 4/5.</text>
</comment>
<dbReference type="NCBIfam" id="TIGR01060">
    <property type="entry name" value="eno"/>
    <property type="match status" value="1"/>
</dbReference>
<keyword evidence="5 12" id="KW-0460">Magnesium</keyword>
<dbReference type="InterPro" id="IPR020810">
    <property type="entry name" value="Enolase_C"/>
</dbReference>
<dbReference type="SMART" id="SM01193">
    <property type="entry name" value="Enolase_N"/>
    <property type="match status" value="1"/>
</dbReference>
<dbReference type="HAMAP" id="MF_00318">
    <property type="entry name" value="Enolase"/>
    <property type="match status" value="1"/>
</dbReference>
<dbReference type="SFLD" id="SFLDF00002">
    <property type="entry name" value="enolase"/>
    <property type="match status" value="1"/>
</dbReference>
<evidence type="ECO:0000256" key="11">
    <source>
        <dbReference type="PIRSR" id="PIRSR001400-2"/>
    </source>
</evidence>
<evidence type="ECO:0000256" key="7">
    <source>
        <dbReference type="ARBA" id="ARBA00023239"/>
    </source>
</evidence>
<evidence type="ECO:0000256" key="10">
    <source>
        <dbReference type="PIRSR" id="PIRSR001400-1"/>
    </source>
</evidence>
<feature type="domain" description="Enolase C-terminal TIM barrel" evidence="13">
    <location>
        <begin position="143"/>
        <end position="436"/>
    </location>
</feature>
<evidence type="ECO:0000259" key="14">
    <source>
        <dbReference type="SMART" id="SM01193"/>
    </source>
</evidence>
<name>A0A179EZU2_METCM</name>
<evidence type="ECO:0000256" key="9">
    <source>
        <dbReference type="ARBA" id="ARBA00048333"/>
    </source>
</evidence>
<dbReference type="Gene3D" id="3.20.20.120">
    <property type="entry name" value="Enolase-like C-terminal domain"/>
    <property type="match status" value="1"/>
</dbReference>
<dbReference type="Pfam" id="PF03952">
    <property type="entry name" value="Enolase_N"/>
    <property type="match status" value="1"/>
</dbReference>
<dbReference type="InterPro" id="IPR000941">
    <property type="entry name" value="Enolase"/>
</dbReference>
<accession>A0A179EZU2</accession>
<feature type="binding site" evidence="11">
    <location>
        <position position="159"/>
    </location>
    <ligand>
        <name>substrate</name>
    </ligand>
</feature>
<feature type="active site" description="Proton donor" evidence="10">
    <location>
        <position position="211"/>
    </location>
</feature>
<dbReference type="SMART" id="SM01192">
    <property type="entry name" value="Enolase_C"/>
    <property type="match status" value="1"/>
</dbReference>
<evidence type="ECO:0000256" key="8">
    <source>
        <dbReference type="ARBA" id="ARBA00032132"/>
    </source>
</evidence>
<comment type="cofactor">
    <cofactor evidence="12">
        <name>Mg(2+)</name>
        <dbReference type="ChEBI" id="CHEBI:18420"/>
    </cofactor>
    <text evidence="12">Mg(2+) is required for catalysis and for stabilizing the dimer.</text>
</comment>
<feature type="binding site" evidence="11">
    <location>
        <begin position="372"/>
        <end position="375"/>
    </location>
    <ligand>
        <name>substrate</name>
    </ligand>
</feature>
<dbReference type="GO" id="GO:0000287">
    <property type="term" value="F:magnesium ion binding"/>
    <property type="evidence" value="ECO:0007669"/>
    <property type="project" value="InterPro"/>
</dbReference>
<feature type="binding site" evidence="12">
    <location>
        <position position="295"/>
    </location>
    <ligand>
        <name>Mg(2+)</name>
        <dbReference type="ChEBI" id="CHEBI:18420"/>
    </ligand>
</feature>
<dbReference type="PRINTS" id="PR00148">
    <property type="entry name" value="ENOLASE"/>
</dbReference>
<dbReference type="Gene3D" id="3.30.390.10">
    <property type="entry name" value="Enolase-like, N-terminal domain"/>
    <property type="match status" value="1"/>
</dbReference>
<dbReference type="InterPro" id="IPR029017">
    <property type="entry name" value="Enolase-like_N"/>
</dbReference>
<dbReference type="Proteomes" id="UP000078397">
    <property type="component" value="Unassembled WGS sequence"/>
</dbReference>
<keyword evidence="7" id="KW-0456">Lyase</keyword>
<keyword evidence="6" id="KW-0324">Glycolysis</keyword>
<dbReference type="GO" id="GO:0000015">
    <property type="term" value="C:phosphopyruvate hydratase complex"/>
    <property type="evidence" value="ECO:0007669"/>
    <property type="project" value="InterPro"/>
</dbReference>
<protein>
    <recommendedName>
        <fullName evidence="4">Enolase</fullName>
        <ecNumber evidence="3">4.2.1.11</ecNumber>
    </recommendedName>
    <alternativeName>
        <fullName evidence="8">2-phosphoglycerate dehydratase</fullName>
    </alternativeName>
</protein>
<dbReference type="InterPro" id="IPR020811">
    <property type="entry name" value="Enolase_N"/>
</dbReference>
<reference evidence="15 16" key="1">
    <citation type="journal article" date="2016" name="PLoS Pathog.">
        <title>Biosynthesis of antibiotic leucinostatins in bio-control fungus Purpureocillium lilacinum and their inhibition on phytophthora revealed by genome mining.</title>
        <authorList>
            <person name="Wang G."/>
            <person name="Liu Z."/>
            <person name="Lin R."/>
            <person name="Li E."/>
            <person name="Mao Z."/>
            <person name="Ling J."/>
            <person name="Yang Y."/>
            <person name="Yin W.B."/>
            <person name="Xie B."/>
        </authorList>
    </citation>
    <scope>NUCLEOTIDE SEQUENCE [LARGE SCALE GENOMIC DNA]</scope>
    <source>
        <strain evidence="15">170</strain>
    </source>
</reference>
<feature type="binding site" evidence="11">
    <location>
        <position position="320"/>
    </location>
    <ligand>
        <name>substrate</name>
    </ligand>
</feature>
<dbReference type="RefSeq" id="XP_018136677.1">
    <property type="nucleotide sequence ID" value="XM_018292667.1"/>
</dbReference>
<dbReference type="UniPathway" id="UPA00109">
    <property type="reaction ID" value="UER00187"/>
</dbReference>
<evidence type="ECO:0000256" key="2">
    <source>
        <dbReference type="ARBA" id="ARBA00009604"/>
    </source>
</evidence>
<dbReference type="Pfam" id="PF00113">
    <property type="entry name" value="Enolase_C"/>
    <property type="match status" value="1"/>
</dbReference>
<evidence type="ECO:0000313" key="15">
    <source>
        <dbReference type="EMBL" id="OAQ58530.1"/>
    </source>
</evidence>
<dbReference type="EC" id="4.2.1.11" evidence="3"/>
<feature type="binding site" evidence="11">
    <location>
        <position position="168"/>
    </location>
    <ligand>
        <name>substrate</name>
    </ligand>
</feature>
<dbReference type="InterPro" id="IPR020809">
    <property type="entry name" value="Enolase_CS"/>
</dbReference>
<organism evidence="15 16">
    <name type="scientific">Pochonia chlamydosporia 170</name>
    <dbReference type="NCBI Taxonomy" id="1380566"/>
    <lineage>
        <taxon>Eukaryota</taxon>
        <taxon>Fungi</taxon>
        <taxon>Dikarya</taxon>
        <taxon>Ascomycota</taxon>
        <taxon>Pezizomycotina</taxon>
        <taxon>Sordariomycetes</taxon>
        <taxon>Hypocreomycetidae</taxon>
        <taxon>Hypocreales</taxon>
        <taxon>Clavicipitaceae</taxon>
        <taxon>Pochonia</taxon>
    </lineage>
</organism>
<gene>
    <name evidence="15" type="ORF">VFPPC_14899</name>
</gene>
<dbReference type="PANTHER" id="PTHR11902">
    <property type="entry name" value="ENOLASE"/>
    <property type="match status" value="1"/>
</dbReference>
<dbReference type="PANTHER" id="PTHR11902:SF6">
    <property type="entry name" value="ENOLASE"/>
    <property type="match status" value="1"/>
</dbReference>